<dbReference type="EMBL" id="SACQ01000004">
    <property type="protein sequence ID" value="RVU30539.1"/>
    <property type="molecule type" value="Genomic_DNA"/>
</dbReference>
<evidence type="ECO:0000313" key="3">
    <source>
        <dbReference type="EMBL" id="RVU30539.1"/>
    </source>
</evidence>
<sequence length="638" mass="73570">MNNPSNATFLSIGELFENGEYIIPIYQRNYAWGAPEIEQLLQDIWDMASESRGQPYYLGSLVVHKRKDGKFETIDGQQRHTTLSIILAVLKSLSIQKTIVTPNLAFECRDRSKDTLAYLFSTEGEPKTNAELEPAMQAAKEVTQRFLNSKEITKAVLLSQYLLKDVKILRVVVPEDTDLNHYFEIMNNRGEQLEKHEVLKARMMGILQNQETDNKGGEMSTFSKIWDACAEMDRYFVMSFTPDVRKKLFTDALYCTHRTFEDLCNVLSSLQENASFKTLEELIKDATLAPIGKSESSNEYEGAYAGIINFPNFLLHVLRIKAPQASLDDKKLLTTFEEYIKTADDVKGFARDLFTCRQLLDRYIIKRYNDEKWSLRALKLSSDGSSVVPENSFEELNESLIMLISMFHVSYPNQSRKYWLSGALSYLYKASKNSTLVDKGEYLGFLEQLSDRFFFGRFYTNKALEYDDILLLEKSVPYSAESKKLNDDYLHRGTSTPNFIFNRLDYLLWKRLKADESTKSGNPNYIKARLANFSFTTRSSVEHYYPQDPVGDSDRFESDNQAESVDRFGNLCLISASRNSKLSNHLPHAKKEYYANSNIVESLKQVFMMSYDEWGPKHLHSLDEHEKMIIEVLLTRCK</sequence>
<evidence type="ECO:0000259" key="1">
    <source>
        <dbReference type="Pfam" id="PF03235"/>
    </source>
</evidence>
<evidence type="ECO:0000259" key="2">
    <source>
        <dbReference type="Pfam" id="PF07510"/>
    </source>
</evidence>
<feature type="domain" description="GmrSD restriction endonucleases C-terminal" evidence="2">
    <location>
        <begin position="483"/>
        <end position="620"/>
    </location>
</feature>
<proteinExistence type="predicted"/>
<dbReference type="InterPro" id="IPR004919">
    <property type="entry name" value="GmrSD_N"/>
</dbReference>
<comment type="caution">
    <text evidence="3">The sequence shown here is derived from an EMBL/GenBank/DDBJ whole genome shotgun (WGS) entry which is preliminary data.</text>
</comment>
<dbReference type="AlphaFoldDB" id="A0A437Q7S6"/>
<accession>A0A437Q7S6</accession>
<dbReference type="InterPro" id="IPR011089">
    <property type="entry name" value="GmrSD_C"/>
</dbReference>
<protein>
    <submittedName>
        <fullName evidence="3">DUF262 domain-containing protein</fullName>
    </submittedName>
</protein>
<dbReference type="Proteomes" id="UP000282818">
    <property type="component" value="Unassembled WGS sequence"/>
</dbReference>
<dbReference type="PANTHER" id="PTHR35149:SF1">
    <property type="entry name" value="DUF5655 DOMAIN-CONTAINING PROTEIN"/>
    <property type="match status" value="1"/>
</dbReference>
<organism evidence="3 4">
    <name type="scientific">Neptunomonas marina</name>
    <dbReference type="NCBI Taxonomy" id="1815562"/>
    <lineage>
        <taxon>Bacteria</taxon>
        <taxon>Pseudomonadati</taxon>
        <taxon>Pseudomonadota</taxon>
        <taxon>Gammaproteobacteria</taxon>
        <taxon>Oceanospirillales</taxon>
        <taxon>Oceanospirillaceae</taxon>
        <taxon>Neptunomonas</taxon>
    </lineage>
</organism>
<evidence type="ECO:0000313" key="4">
    <source>
        <dbReference type="Proteomes" id="UP000282818"/>
    </source>
</evidence>
<feature type="domain" description="GmrSD restriction endonucleases N-terminal" evidence="1">
    <location>
        <begin position="12"/>
        <end position="203"/>
    </location>
</feature>
<reference evidence="3 4" key="1">
    <citation type="submission" date="2019-01" db="EMBL/GenBank/DDBJ databases">
        <authorList>
            <person name="Chen W.-M."/>
        </authorList>
    </citation>
    <scope>NUCLEOTIDE SEQUENCE [LARGE SCALE GENOMIC DNA]</scope>
    <source>
        <strain evidence="3 4">HPM-16</strain>
    </source>
</reference>
<keyword evidence="4" id="KW-1185">Reference proteome</keyword>
<dbReference type="PANTHER" id="PTHR35149">
    <property type="entry name" value="SLL5132 PROTEIN"/>
    <property type="match status" value="1"/>
</dbReference>
<dbReference type="Pfam" id="PF03235">
    <property type="entry name" value="GmrSD_N"/>
    <property type="match status" value="1"/>
</dbReference>
<dbReference type="Pfam" id="PF07510">
    <property type="entry name" value="GmrSD_C"/>
    <property type="match status" value="1"/>
</dbReference>
<name>A0A437Q7S6_9GAMM</name>
<gene>
    <name evidence="3" type="ORF">EOE65_09450</name>
</gene>